<dbReference type="Gene3D" id="1.10.4000.10">
    <property type="entry name" value="Flagellar transcriptional activator FlhD"/>
    <property type="match status" value="1"/>
</dbReference>
<protein>
    <submittedName>
        <fullName evidence="1">Uncharacterized protein</fullName>
    </submittedName>
</protein>
<dbReference type="HOGENOM" id="CLU_2244138_0_0_4"/>
<dbReference type="KEGG" id="dar:Daro_2304"/>
<dbReference type="AlphaFoldDB" id="Q47DP1"/>
<dbReference type="eggNOG" id="ENOG5033VY6">
    <property type="taxonomic scope" value="Bacteria"/>
</dbReference>
<dbReference type="STRING" id="159087.Daro_2304"/>
<dbReference type="InterPro" id="IPR036194">
    <property type="entry name" value="FlhD_sf"/>
</dbReference>
<sequence>MLRHPFQQNQLENMTMSRVTLTDVEWINLNVLVVIRAGLQYDPASTCCRYGLNTAQANHLRELSLDELWSLVIHVGDTTLFPPRADLVTLLSTPRALAGPMALVHPPMPMQSRR</sequence>
<accession>Q47DP1</accession>
<proteinExistence type="predicted"/>
<name>Q47DP1_DECAR</name>
<gene>
    <name evidence="1" type="ordered locus">Daro_2304</name>
</gene>
<reference evidence="1" key="1">
    <citation type="submission" date="2005-08" db="EMBL/GenBank/DDBJ databases">
        <title>Complete sequence of Dechloromonas aromatica RCB.</title>
        <authorList>
            <person name="Salinero K.K."/>
            <person name="Copeland A."/>
            <person name="Lucas S."/>
            <person name="Lapidus A."/>
            <person name="Barry K."/>
            <person name="Detter J.C."/>
            <person name="Glavina T."/>
            <person name="Hammon N."/>
            <person name="Israni S."/>
            <person name="Pitluck S."/>
            <person name="Di Bartolo G."/>
            <person name="Trong S."/>
            <person name="Schmutz J."/>
            <person name="Larimer F."/>
            <person name="Land M."/>
            <person name="Ivanova N."/>
            <person name="Richardson P."/>
        </authorList>
    </citation>
    <scope>NUCLEOTIDE SEQUENCE</scope>
    <source>
        <strain evidence="1">RCB</strain>
    </source>
</reference>
<organism evidence="1">
    <name type="scientific">Dechloromonas aromatica (strain RCB)</name>
    <dbReference type="NCBI Taxonomy" id="159087"/>
    <lineage>
        <taxon>Bacteria</taxon>
        <taxon>Pseudomonadati</taxon>
        <taxon>Pseudomonadota</taxon>
        <taxon>Betaproteobacteria</taxon>
        <taxon>Rhodocyclales</taxon>
        <taxon>Azonexaceae</taxon>
        <taxon>Dechloromonas</taxon>
    </lineage>
</organism>
<dbReference type="EMBL" id="CP000089">
    <property type="protein sequence ID" value="AAZ47040.1"/>
    <property type="molecule type" value="Genomic_DNA"/>
</dbReference>
<evidence type="ECO:0000313" key="1">
    <source>
        <dbReference type="EMBL" id="AAZ47040.1"/>
    </source>
</evidence>